<sequence length="364" mass="39167">MKKSLSTVFAFVATATLPMALTAPAVAAVNPDMSNFTVDCLVDAQGGNYDLPIYGDSITVTLLNCQTFNLWDVDNTTNASIDSGTLNSNGLLEANESPEVITVIGPADIEIWDYQGETREFDVYLNFISPYEMDNPAGTMLADNSRLIPFEVEDFSVGTPTQIENFEEVTLGDVTGCNIYSGSHIYVTQAVNVNTAGNYTFRVTGVSPTSSYLDIYNSMGSVLDDPMIAVYTAFNPDDTNSGVVSCNDDLNDLTIGGYDFGSNDFNLDPQGNYIEGHYSYLETSLQPGNYTVLFTTNSRQNSEEWASSETTGTIYFDVWGPTGGLTLGALADTGVNPAFALWSGLALTGTGVAITVARRRAQRA</sequence>
<proteinExistence type="predicted"/>
<organism evidence="2">
    <name type="scientific">freshwater metagenome</name>
    <dbReference type="NCBI Taxonomy" id="449393"/>
    <lineage>
        <taxon>unclassified sequences</taxon>
        <taxon>metagenomes</taxon>
        <taxon>ecological metagenomes</taxon>
    </lineage>
</organism>
<evidence type="ECO:0000313" key="2">
    <source>
        <dbReference type="EMBL" id="CAB4594997.1"/>
    </source>
</evidence>
<feature type="transmembrane region" description="Helical" evidence="1">
    <location>
        <begin position="339"/>
        <end position="357"/>
    </location>
</feature>
<dbReference type="EMBL" id="CAEZUE010000088">
    <property type="protein sequence ID" value="CAB4594997.1"/>
    <property type="molecule type" value="Genomic_DNA"/>
</dbReference>
<evidence type="ECO:0000256" key="1">
    <source>
        <dbReference type="SAM" id="Phobius"/>
    </source>
</evidence>
<keyword evidence="1" id="KW-0472">Membrane</keyword>
<keyword evidence="1" id="KW-1133">Transmembrane helix</keyword>
<gene>
    <name evidence="2" type="ORF">UFOPK1788_00741</name>
</gene>
<accession>A0A6J6G1B6</accession>
<reference evidence="2" key="1">
    <citation type="submission" date="2020-05" db="EMBL/GenBank/DDBJ databases">
        <authorList>
            <person name="Chiriac C."/>
            <person name="Salcher M."/>
            <person name="Ghai R."/>
            <person name="Kavagutti S V."/>
        </authorList>
    </citation>
    <scope>NUCLEOTIDE SEQUENCE</scope>
</reference>
<dbReference type="AlphaFoldDB" id="A0A6J6G1B6"/>
<keyword evidence="1" id="KW-0812">Transmembrane</keyword>
<name>A0A6J6G1B6_9ZZZZ</name>
<protein>
    <submittedName>
        <fullName evidence="2">Unannotated protein</fullName>
    </submittedName>
</protein>